<feature type="transmembrane region" description="Helical" evidence="1">
    <location>
        <begin position="164"/>
        <end position="183"/>
    </location>
</feature>
<reference evidence="4 5" key="1">
    <citation type="submission" date="2023-07" db="EMBL/GenBank/DDBJ databases">
        <title>Protaetiibacter sp. nov WY-16 isolated from soil.</title>
        <authorList>
            <person name="Liu B."/>
            <person name="Wan Y."/>
        </authorList>
    </citation>
    <scope>NUCLEOTIDE SEQUENCE [LARGE SCALE GENOMIC DNA]</scope>
    <source>
        <strain evidence="4 5">WY-16</strain>
    </source>
</reference>
<dbReference type="Proteomes" id="UP001241072">
    <property type="component" value="Unassembled WGS sequence"/>
</dbReference>
<evidence type="ECO:0000259" key="2">
    <source>
        <dbReference type="Pfam" id="PF01757"/>
    </source>
</evidence>
<dbReference type="InterPro" id="IPR050879">
    <property type="entry name" value="Acyltransferase_3"/>
</dbReference>
<evidence type="ECO:0000259" key="3">
    <source>
        <dbReference type="Pfam" id="PF19040"/>
    </source>
</evidence>
<feature type="domain" description="SGNH" evidence="3">
    <location>
        <begin position="483"/>
        <end position="688"/>
    </location>
</feature>
<name>A0ABT9BJ44_9MICO</name>
<feature type="transmembrane region" description="Helical" evidence="1">
    <location>
        <begin position="340"/>
        <end position="359"/>
    </location>
</feature>
<dbReference type="PANTHER" id="PTHR23028">
    <property type="entry name" value="ACETYLTRANSFERASE"/>
    <property type="match status" value="1"/>
</dbReference>
<keyword evidence="5" id="KW-1185">Reference proteome</keyword>
<feature type="transmembrane region" description="Helical" evidence="1">
    <location>
        <begin position="251"/>
        <end position="267"/>
    </location>
</feature>
<evidence type="ECO:0000313" key="5">
    <source>
        <dbReference type="Proteomes" id="UP001241072"/>
    </source>
</evidence>
<dbReference type="RefSeq" id="WP_305001458.1">
    <property type="nucleotide sequence ID" value="NZ_JAUQUB010000001.1"/>
</dbReference>
<comment type="caution">
    <text evidence="4">The sequence shown here is derived from an EMBL/GenBank/DDBJ whole genome shotgun (WGS) entry which is preliminary data.</text>
</comment>
<dbReference type="InterPro" id="IPR043968">
    <property type="entry name" value="SGNH"/>
</dbReference>
<gene>
    <name evidence="4" type="ORF">Q5716_02240</name>
</gene>
<dbReference type="EC" id="2.3.1.-" evidence="4"/>
<dbReference type="Pfam" id="PF19040">
    <property type="entry name" value="SGNH"/>
    <property type="match status" value="1"/>
</dbReference>
<dbReference type="InterPro" id="IPR002656">
    <property type="entry name" value="Acyl_transf_3_dom"/>
</dbReference>
<dbReference type="PANTHER" id="PTHR23028:SF53">
    <property type="entry name" value="ACYL_TRANSF_3 DOMAIN-CONTAINING PROTEIN"/>
    <property type="match status" value="1"/>
</dbReference>
<feature type="transmembrane region" description="Helical" evidence="1">
    <location>
        <begin position="314"/>
        <end position="334"/>
    </location>
</feature>
<feature type="transmembrane region" description="Helical" evidence="1">
    <location>
        <begin position="190"/>
        <end position="208"/>
    </location>
</feature>
<keyword evidence="1" id="KW-0472">Membrane</keyword>
<feature type="domain" description="Acyltransferase 3" evidence="2">
    <location>
        <begin position="25"/>
        <end position="353"/>
    </location>
</feature>
<organism evidence="4 5">
    <name type="scientific">Antiquaquibacter soli</name>
    <dbReference type="NCBI Taxonomy" id="3064523"/>
    <lineage>
        <taxon>Bacteria</taxon>
        <taxon>Bacillati</taxon>
        <taxon>Actinomycetota</taxon>
        <taxon>Actinomycetes</taxon>
        <taxon>Micrococcales</taxon>
        <taxon>Microbacteriaceae</taxon>
        <taxon>Antiquaquibacter</taxon>
    </lineage>
</organism>
<dbReference type="GO" id="GO:0016746">
    <property type="term" value="F:acyltransferase activity"/>
    <property type="evidence" value="ECO:0007669"/>
    <property type="project" value="UniProtKB-KW"/>
</dbReference>
<dbReference type="EMBL" id="JAUQUB010000001">
    <property type="protein sequence ID" value="MDO7881038.1"/>
    <property type="molecule type" value="Genomic_DNA"/>
</dbReference>
<keyword evidence="1" id="KW-1133">Transmembrane helix</keyword>
<evidence type="ECO:0000313" key="4">
    <source>
        <dbReference type="EMBL" id="MDO7881038.1"/>
    </source>
</evidence>
<keyword evidence="4" id="KW-0808">Transferase</keyword>
<keyword evidence="4" id="KW-0012">Acyltransferase</keyword>
<sequence length="696" mass="73426">MTRARTVGDGLRSLAGWDATGQRSDIQGLRALAVTAVILNHLVGWPAGGFVGVDVFFVISGFLITGHLLREHDTEGRISFAAFYARRVKRILPMALVVLAVTVAVSFVVFNEVRSRGVLVDAVWALLFSANWQLVAEGADYFAATSAPSPLEHYWSLGVEEQFYLVWPAIMVAAIAILGARLRGDGPRRAAALAIGAITVASLAWALGQSAANPASAYFSTLTRVWELGVGALLACATPLLLRLPGAMRPLLAWSGLAGILASGALIDGRTTFPAPWGLLPVLGTALVIAAGTGRVSRTLVPLTNAASRYVGDISYSLYLWHLPVIVLGSSLFPDGGRRSLLGFALVTFALAVVGYHLIENPIRRSRWLVGGTPRRAAAPRGVLARRAVSVAAVSAMAFGAGAVLVVTDPHAASVHSTPPTRDVPAASELGPANVALEREILDAVGATAWPELDPPMREVIGNTGEPVGGVNACGSLVDPAPDECAWGDGSAPRTAVLLGDSVALAWMPALMPMYATGDWRLLVRANHGCAFVASKPDTPDSCDRHKEEMIDLVAELEPDLVIVANNYPVAGDLDVWGADLSATLSRLNGFGQLLVLAPPPQEKSIEECYLPAGDPSDCVTASAGYYQDLEAAERRATEGAGGTYVETEWLFCTADGECPAFVGTVPVKIDTVHMSRWYAAKIEPALRELLGAVMP</sequence>
<keyword evidence="1" id="KW-0812">Transmembrane</keyword>
<proteinExistence type="predicted"/>
<dbReference type="Pfam" id="PF01757">
    <property type="entry name" value="Acyl_transf_3"/>
    <property type="match status" value="1"/>
</dbReference>
<protein>
    <submittedName>
        <fullName evidence="4">Acyltransferase family protein</fullName>
        <ecNumber evidence="4">2.3.1.-</ecNumber>
    </submittedName>
</protein>
<evidence type="ECO:0000256" key="1">
    <source>
        <dbReference type="SAM" id="Phobius"/>
    </source>
</evidence>
<feature type="transmembrane region" description="Helical" evidence="1">
    <location>
        <begin position="273"/>
        <end position="293"/>
    </location>
</feature>
<accession>A0ABT9BJ44</accession>
<feature type="transmembrane region" description="Helical" evidence="1">
    <location>
        <begin position="49"/>
        <end position="70"/>
    </location>
</feature>
<feature type="transmembrane region" description="Helical" evidence="1">
    <location>
        <begin position="91"/>
        <end position="110"/>
    </location>
</feature>